<dbReference type="InterPro" id="IPR000843">
    <property type="entry name" value="HTH_LacI"/>
</dbReference>
<dbReference type="Gene3D" id="3.40.50.2300">
    <property type="match status" value="2"/>
</dbReference>
<dbReference type="InterPro" id="IPR046335">
    <property type="entry name" value="LacI/GalR-like_sensor"/>
</dbReference>
<dbReference type="EMBL" id="LYXE01000080">
    <property type="protein sequence ID" value="PDV99181.1"/>
    <property type="molecule type" value="Genomic_DNA"/>
</dbReference>
<dbReference type="Pfam" id="PF00356">
    <property type="entry name" value="LacI"/>
    <property type="match status" value="1"/>
</dbReference>
<dbReference type="InterPro" id="IPR010982">
    <property type="entry name" value="Lambda_DNA-bd_dom_sf"/>
</dbReference>
<keyword evidence="1" id="KW-0678">Repressor</keyword>
<dbReference type="SMART" id="SM00354">
    <property type="entry name" value="HTH_LACI"/>
    <property type="match status" value="1"/>
</dbReference>
<proteinExistence type="predicted"/>
<dbReference type="PROSITE" id="PS00356">
    <property type="entry name" value="HTH_LACI_1"/>
    <property type="match status" value="1"/>
</dbReference>
<gene>
    <name evidence="6" type="ORF">A9Q02_13290</name>
</gene>
<keyword evidence="4" id="KW-0804">Transcription</keyword>
<organism evidence="6 7">
    <name type="scientific">Candidatus Chloroploca asiatica</name>
    <dbReference type="NCBI Taxonomy" id="1506545"/>
    <lineage>
        <taxon>Bacteria</taxon>
        <taxon>Bacillati</taxon>
        <taxon>Chloroflexota</taxon>
        <taxon>Chloroflexia</taxon>
        <taxon>Chloroflexales</taxon>
        <taxon>Chloroflexineae</taxon>
        <taxon>Oscillochloridaceae</taxon>
        <taxon>Candidatus Chloroploca</taxon>
    </lineage>
</organism>
<evidence type="ECO:0000313" key="6">
    <source>
        <dbReference type="EMBL" id="PDV99181.1"/>
    </source>
</evidence>
<evidence type="ECO:0000256" key="4">
    <source>
        <dbReference type="ARBA" id="ARBA00023163"/>
    </source>
</evidence>
<reference evidence="6 7" key="1">
    <citation type="submission" date="2016-05" db="EMBL/GenBank/DDBJ databases">
        <authorList>
            <person name="Lavstsen T."/>
            <person name="Jespersen J.S."/>
        </authorList>
    </citation>
    <scope>NUCLEOTIDE SEQUENCE [LARGE SCALE GENOMIC DNA]</scope>
    <source>
        <strain evidence="6 7">B7-9</strain>
    </source>
</reference>
<dbReference type="CDD" id="cd01392">
    <property type="entry name" value="HTH_LacI"/>
    <property type="match status" value="1"/>
</dbReference>
<dbReference type="SUPFAM" id="SSF53822">
    <property type="entry name" value="Periplasmic binding protein-like I"/>
    <property type="match status" value="1"/>
</dbReference>
<accession>A0A2H3L7E3</accession>
<keyword evidence="2" id="KW-0805">Transcription regulation</keyword>
<evidence type="ECO:0000256" key="1">
    <source>
        <dbReference type="ARBA" id="ARBA00022491"/>
    </source>
</evidence>
<dbReference type="OrthoDB" id="9785139at2"/>
<dbReference type="Proteomes" id="UP000220922">
    <property type="component" value="Unassembled WGS sequence"/>
</dbReference>
<dbReference type="PANTHER" id="PTHR30146">
    <property type="entry name" value="LACI-RELATED TRANSCRIPTIONAL REPRESSOR"/>
    <property type="match status" value="1"/>
</dbReference>
<dbReference type="RefSeq" id="WP_097652332.1">
    <property type="nucleotide sequence ID" value="NZ_LYXE01000080.1"/>
</dbReference>
<dbReference type="Gene3D" id="1.10.260.40">
    <property type="entry name" value="lambda repressor-like DNA-binding domains"/>
    <property type="match status" value="1"/>
</dbReference>
<evidence type="ECO:0000256" key="3">
    <source>
        <dbReference type="ARBA" id="ARBA00023125"/>
    </source>
</evidence>
<comment type="caution">
    <text evidence="6">The sequence shown here is derived from an EMBL/GenBank/DDBJ whole genome shotgun (WGS) entry which is preliminary data.</text>
</comment>
<dbReference type="InterPro" id="IPR028082">
    <property type="entry name" value="Peripla_BP_I"/>
</dbReference>
<feature type="domain" description="HTH lacI-type" evidence="5">
    <location>
        <begin position="5"/>
        <end position="59"/>
    </location>
</feature>
<keyword evidence="3" id="KW-0238">DNA-binding</keyword>
<dbReference type="PROSITE" id="PS50932">
    <property type="entry name" value="HTH_LACI_2"/>
    <property type="match status" value="1"/>
</dbReference>
<dbReference type="CDD" id="cd06290">
    <property type="entry name" value="PBP1_LacI-like"/>
    <property type="match status" value="1"/>
</dbReference>
<keyword evidence="7" id="KW-1185">Reference proteome</keyword>
<sequence length="334" mass="36142">MSKQPTVSDIARIAHVSPSTVSRVLTGNSRVHPAKSAAVLAAIEQLNFRPNLTARALALGKSMVIGILTQSMMSQFYGELAQGIEEGLAGSGYQGVFASGHWESLDEQAALDILLARQVDGLIVLGGYHPDTDLRAINKQIPLIAVGRHIDGLEDQCIRVENASGSFQAVRHLIDLGHRRIAHISGIPSHLDARERHRGYTEALTSAGLAVDERLIVESNFTEQSGLLALETLLARGSHFTAIFAANDQMAYGIRLGLYRRGLRVPDDISLVGFDDLLGSVYTTPPLTTVRQSMHEQGRQAARGLLRLLANEPPALPSITTELVIRETTARVRG</sequence>
<evidence type="ECO:0000313" key="7">
    <source>
        <dbReference type="Proteomes" id="UP000220922"/>
    </source>
</evidence>
<dbReference type="PANTHER" id="PTHR30146:SF148">
    <property type="entry name" value="HTH-TYPE TRANSCRIPTIONAL REPRESSOR PURR-RELATED"/>
    <property type="match status" value="1"/>
</dbReference>
<dbReference type="Pfam" id="PF13377">
    <property type="entry name" value="Peripla_BP_3"/>
    <property type="match status" value="1"/>
</dbReference>
<dbReference type="SUPFAM" id="SSF47413">
    <property type="entry name" value="lambda repressor-like DNA-binding domains"/>
    <property type="match status" value="1"/>
</dbReference>
<protein>
    <submittedName>
        <fullName evidence="6">Transcriptional regulator</fullName>
    </submittedName>
</protein>
<evidence type="ECO:0000256" key="2">
    <source>
        <dbReference type="ARBA" id="ARBA00023015"/>
    </source>
</evidence>
<evidence type="ECO:0000259" key="5">
    <source>
        <dbReference type="PROSITE" id="PS50932"/>
    </source>
</evidence>
<dbReference type="AlphaFoldDB" id="A0A2H3L7E3"/>
<dbReference type="GO" id="GO:0000976">
    <property type="term" value="F:transcription cis-regulatory region binding"/>
    <property type="evidence" value="ECO:0007669"/>
    <property type="project" value="TreeGrafter"/>
</dbReference>
<name>A0A2H3L7E3_9CHLR</name>
<dbReference type="GO" id="GO:0003700">
    <property type="term" value="F:DNA-binding transcription factor activity"/>
    <property type="evidence" value="ECO:0007669"/>
    <property type="project" value="TreeGrafter"/>
</dbReference>